<feature type="domain" description="Large ribosomal subunit protein uL10-like insertion" evidence="7">
    <location>
        <begin position="127"/>
        <end position="195"/>
    </location>
</feature>
<dbReference type="Gene3D" id="3.30.70.1730">
    <property type="match status" value="1"/>
</dbReference>
<comment type="function">
    <text evidence="1 6">Component of the ribosome assembly machinery. Nuclear paralog of the ribosomal protein P0, it binds pre-60S subunits at an early stage of assembly in the nucleolus, and is replaced by P0 in cytoplasmic pre-60S subunits and mature 80S ribosomes.</text>
</comment>
<name>A0A9P0MUU1_NEZVI</name>
<dbReference type="GO" id="GO:0005737">
    <property type="term" value="C:cytoplasm"/>
    <property type="evidence" value="ECO:0007669"/>
    <property type="project" value="UniProtKB-SubCell"/>
</dbReference>
<dbReference type="EMBL" id="OV725082">
    <property type="protein sequence ID" value="CAH1405265.1"/>
    <property type="molecule type" value="Genomic_DNA"/>
</dbReference>
<comment type="subunit">
    <text evidence="3 6">Associates with the pre-60S ribosomal particle.</text>
</comment>
<dbReference type="InterPro" id="IPR043164">
    <property type="entry name" value="Ribosomal_uL10-like_insert_sf"/>
</dbReference>
<evidence type="ECO:0000256" key="5">
    <source>
        <dbReference type="ARBA" id="ARBA00023242"/>
    </source>
</evidence>
<organism evidence="8 9">
    <name type="scientific">Nezara viridula</name>
    <name type="common">Southern green stink bug</name>
    <name type="synonym">Cimex viridulus</name>
    <dbReference type="NCBI Taxonomy" id="85310"/>
    <lineage>
        <taxon>Eukaryota</taxon>
        <taxon>Metazoa</taxon>
        <taxon>Ecdysozoa</taxon>
        <taxon>Arthropoda</taxon>
        <taxon>Hexapoda</taxon>
        <taxon>Insecta</taxon>
        <taxon>Pterygota</taxon>
        <taxon>Neoptera</taxon>
        <taxon>Paraneoptera</taxon>
        <taxon>Hemiptera</taxon>
        <taxon>Heteroptera</taxon>
        <taxon>Panheteroptera</taxon>
        <taxon>Pentatomomorpha</taxon>
        <taxon>Pentatomoidea</taxon>
        <taxon>Pentatomidae</taxon>
        <taxon>Pentatominae</taxon>
        <taxon>Nezara</taxon>
    </lineage>
</organism>
<keyword evidence="6" id="KW-0690">Ribosome biogenesis</keyword>
<evidence type="ECO:0000259" key="7">
    <source>
        <dbReference type="Pfam" id="PF17777"/>
    </source>
</evidence>
<dbReference type="FunFam" id="3.90.105.20:FF:000003">
    <property type="entry name" value="Ribosome assembly factor mrt4"/>
    <property type="match status" value="1"/>
</dbReference>
<proteinExistence type="inferred from homology"/>
<dbReference type="FunFam" id="3.30.70.1730:FF:000005">
    <property type="entry name" value="Ribosome assembly factor mrt4"/>
    <property type="match status" value="1"/>
</dbReference>
<dbReference type="Pfam" id="PF17777">
    <property type="entry name" value="RL10P_insert"/>
    <property type="match status" value="1"/>
</dbReference>
<dbReference type="GO" id="GO:0003723">
    <property type="term" value="F:RNA binding"/>
    <property type="evidence" value="ECO:0007669"/>
    <property type="project" value="TreeGrafter"/>
</dbReference>
<evidence type="ECO:0000256" key="6">
    <source>
        <dbReference type="RuleBase" id="RU364039"/>
    </source>
</evidence>
<gene>
    <name evidence="8" type="ORF">NEZAVI_LOCUS13506</name>
</gene>
<evidence type="ECO:0000256" key="3">
    <source>
        <dbReference type="ARBA" id="ARBA00011117"/>
    </source>
</evidence>
<evidence type="ECO:0000256" key="1">
    <source>
        <dbReference type="ARBA" id="ARBA00004046"/>
    </source>
</evidence>
<evidence type="ECO:0000313" key="8">
    <source>
        <dbReference type="EMBL" id="CAH1405265.1"/>
    </source>
</evidence>
<dbReference type="CDD" id="cd05796">
    <property type="entry name" value="Ribosomal_P0_like"/>
    <property type="match status" value="1"/>
</dbReference>
<dbReference type="GO" id="GO:0005730">
    <property type="term" value="C:nucleolus"/>
    <property type="evidence" value="ECO:0007669"/>
    <property type="project" value="UniProtKB-SubCell"/>
</dbReference>
<evidence type="ECO:0000256" key="2">
    <source>
        <dbReference type="ARBA" id="ARBA00008889"/>
    </source>
</evidence>
<dbReference type="InterPro" id="IPR033867">
    <property type="entry name" value="Mrt4"/>
</dbReference>
<dbReference type="AlphaFoldDB" id="A0A9P0MUU1"/>
<protein>
    <recommendedName>
        <fullName evidence="6">Ribosome assembly factor mrt4</fullName>
    </recommendedName>
</protein>
<reference evidence="8" key="1">
    <citation type="submission" date="2022-01" db="EMBL/GenBank/DDBJ databases">
        <authorList>
            <person name="King R."/>
        </authorList>
    </citation>
    <scope>NUCLEOTIDE SEQUENCE</scope>
</reference>
<keyword evidence="4 6" id="KW-0963">Cytoplasm</keyword>
<keyword evidence="5 6" id="KW-0539">Nucleus</keyword>
<evidence type="ECO:0000313" key="9">
    <source>
        <dbReference type="Proteomes" id="UP001152798"/>
    </source>
</evidence>
<comment type="subcellular location">
    <subcellularLocation>
        <location evidence="6">Cytoplasm</location>
    </subcellularLocation>
    <subcellularLocation>
        <location evidence="6">Nucleus</location>
        <location evidence="6">Nucleolus</location>
    </subcellularLocation>
</comment>
<dbReference type="InterPro" id="IPR040637">
    <property type="entry name" value="Ribosomal_uL10-like_insert"/>
</dbReference>
<dbReference type="GO" id="GO:0000027">
    <property type="term" value="P:ribosomal large subunit assembly"/>
    <property type="evidence" value="ECO:0007669"/>
    <property type="project" value="InterPro"/>
</dbReference>
<dbReference type="InterPro" id="IPR051742">
    <property type="entry name" value="Ribosome_Assembly_uL10"/>
</dbReference>
<dbReference type="GO" id="GO:0000956">
    <property type="term" value="P:nuclear-transcribed mRNA catabolic process"/>
    <property type="evidence" value="ECO:0007669"/>
    <property type="project" value="TreeGrafter"/>
</dbReference>
<dbReference type="PANTHER" id="PTHR45841">
    <property type="entry name" value="MRNA TURNOVER PROTEIN 4 MRTO4"/>
    <property type="match status" value="1"/>
</dbReference>
<dbReference type="OrthoDB" id="10262308at2759"/>
<accession>A0A9P0MUU1</accession>
<dbReference type="SUPFAM" id="SSF160369">
    <property type="entry name" value="Ribosomal protein L10-like"/>
    <property type="match status" value="1"/>
</dbReference>
<evidence type="ECO:0000256" key="4">
    <source>
        <dbReference type="ARBA" id="ARBA00022490"/>
    </source>
</evidence>
<dbReference type="GO" id="GO:0030687">
    <property type="term" value="C:preribosome, large subunit precursor"/>
    <property type="evidence" value="ECO:0007669"/>
    <property type="project" value="TreeGrafter"/>
</dbReference>
<dbReference type="Proteomes" id="UP001152798">
    <property type="component" value="Chromosome 6"/>
</dbReference>
<dbReference type="InterPro" id="IPR043141">
    <property type="entry name" value="Ribosomal_uL10-like_sf"/>
</dbReference>
<comment type="similarity">
    <text evidence="2 6">Belongs to the universal ribosomal protein uL10 family.</text>
</comment>
<dbReference type="GO" id="GO:0006364">
    <property type="term" value="P:rRNA processing"/>
    <property type="evidence" value="ECO:0007669"/>
    <property type="project" value="TreeGrafter"/>
</dbReference>
<sequence>MPKSKRDKKVSLTKTTKKGLQSKQQLVEDIKDCLGKYKNVFVFTTPNMRNTQLKSLRADWKNDSRFFFGKNKVMTLGLGRKKSEEVEKDIHLVSKFVKGQCGLLFTNKSQEEVVEYFSNFVAYDHPRSGFIATKTVTLLEGPLPEFPHSIEPQLRQLGLPTSLQRGVVTLTQEHSVCKEGKPLTPEQARILKLLDNKMAEFKVILLCSWSKDGFVSYVKDKNKLKKIANASNNDEDESMDED</sequence>
<dbReference type="Pfam" id="PF00466">
    <property type="entry name" value="Ribosomal_L10"/>
    <property type="match status" value="1"/>
</dbReference>
<dbReference type="Gene3D" id="3.90.105.20">
    <property type="match status" value="1"/>
</dbReference>
<dbReference type="PANTHER" id="PTHR45841:SF1">
    <property type="entry name" value="MRNA TURNOVER PROTEIN 4 HOMOLOG"/>
    <property type="match status" value="1"/>
</dbReference>
<keyword evidence="9" id="KW-1185">Reference proteome</keyword>
<dbReference type="InterPro" id="IPR001790">
    <property type="entry name" value="Ribosomal_uL10"/>
</dbReference>